<comment type="subunit">
    <text evidence="4">EntB, EntD, EntE, and EntF form a multienzyme complex called enterobactin synthase.</text>
</comment>
<feature type="domain" description="4'-phosphopantetheinyl transferase N-terminal" evidence="15">
    <location>
        <begin position="37"/>
        <end position="103"/>
    </location>
</feature>
<dbReference type="InterPro" id="IPR003542">
    <property type="entry name" value="Enbac_synth_compD-like"/>
</dbReference>
<dbReference type="InterPro" id="IPR041354">
    <property type="entry name" value="4PPT_N"/>
</dbReference>
<dbReference type="SUPFAM" id="SSF56214">
    <property type="entry name" value="4'-phosphopantetheinyl transferase"/>
    <property type="match status" value="1"/>
</dbReference>
<reference evidence="16 17" key="1">
    <citation type="submission" date="2016-10" db="EMBL/GenBank/DDBJ databases">
        <authorList>
            <person name="de Groot N.N."/>
        </authorList>
    </citation>
    <scope>NUCLEOTIDE SEQUENCE [LARGE SCALE GENOMIC DNA]</scope>
    <source>
        <strain evidence="16 17">CGMCC 1.8894</strain>
    </source>
</reference>
<dbReference type="Pfam" id="PF01648">
    <property type="entry name" value="ACPS"/>
    <property type="match status" value="1"/>
</dbReference>
<dbReference type="PANTHER" id="PTHR38096:SF1">
    <property type="entry name" value="ENTEROBACTIN SYNTHASE COMPONENT D"/>
    <property type="match status" value="1"/>
</dbReference>
<evidence type="ECO:0000256" key="12">
    <source>
        <dbReference type="PIRSR" id="PIRSR603542-1"/>
    </source>
</evidence>
<evidence type="ECO:0000256" key="10">
    <source>
        <dbReference type="ARBA" id="ARBA00049176"/>
    </source>
</evidence>
<organism evidence="16 17">
    <name type="scientific">Roseicitreum antarcticum</name>
    <dbReference type="NCBI Taxonomy" id="564137"/>
    <lineage>
        <taxon>Bacteria</taxon>
        <taxon>Pseudomonadati</taxon>
        <taxon>Pseudomonadota</taxon>
        <taxon>Alphaproteobacteria</taxon>
        <taxon>Rhodobacterales</taxon>
        <taxon>Paracoccaceae</taxon>
        <taxon>Roseicitreum</taxon>
    </lineage>
</organism>
<evidence type="ECO:0000259" key="15">
    <source>
        <dbReference type="Pfam" id="PF17837"/>
    </source>
</evidence>
<dbReference type="UniPathway" id="UPA00017"/>
<dbReference type="GO" id="GO:0009239">
    <property type="term" value="P:enterobactin biosynthetic process"/>
    <property type="evidence" value="ECO:0007669"/>
    <property type="project" value="UniProtKB-UniPathway"/>
</dbReference>
<feature type="binding site" evidence="13">
    <location>
        <position position="114"/>
    </location>
    <ligand>
        <name>Mg(2+)</name>
        <dbReference type="ChEBI" id="CHEBI:18420"/>
    </ligand>
</feature>
<feature type="binding site" evidence="12">
    <location>
        <position position="114"/>
    </location>
    <ligand>
        <name>CoA</name>
        <dbReference type="ChEBI" id="CHEBI:57287"/>
    </ligand>
</feature>
<gene>
    <name evidence="16" type="ORF">SAMN04488238_101454</name>
</gene>
<keyword evidence="13" id="KW-0460">Magnesium</keyword>
<feature type="binding site" evidence="12">
    <location>
        <position position="48"/>
    </location>
    <ligand>
        <name>CoA</name>
        <dbReference type="ChEBI" id="CHEBI:57287"/>
    </ligand>
</feature>
<evidence type="ECO:0000256" key="8">
    <source>
        <dbReference type="ARBA" id="ARBA00029894"/>
    </source>
</evidence>
<dbReference type="PANTHER" id="PTHR38096">
    <property type="entry name" value="ENTEROBACTIN SYNTHASE COMPONENT D"/>
    <property type="match status" value="1"/>
</dbReference>
<keyword evidence="6 16" id="KW-0808">Transferase</keyword>
<evidence type="ECO:0000256" key="4">
    <source>
        <dbReference type="ARBA" id="ARBA00011503"/>
    </source>
</evidence>
<dbReference type="GO" id="GO:0008897">
    <property type="term" value="F:holo-[acyl-carrier-protein] synthase activity"/>
    <property type="evidence" value="ECO:0007669"/>
    <property type="project" value="InterPro"/>
</dbReference>
<dbReference type="Proteomes" id="UP000198539">
    <property type="component" value="Unassembled WGS sequence"/>
</dbReference>
<dbReference type="InterPro" id="IPR008278">
    <property type="entry name" value="4-PPantetheinyl_Trfase_dom"/>
</dbReference>
<comment type="function">
    <text evidence="1">Involved in the biosynthesis of the siderophore enterobactin (enterochelin), which is a macrocyclic trimeric lactone of N-(2,3-dihydroxybenzoyl)-serine. The serine trilactone serves as a scaffolding for the three catechol functionalities that provide hexadentate coordination for the tightly ligated iron(2+) atoms. Plays an essential role in the assembly of the enterobactin by catalyzing the transfer of the 4'-phosphopantetheine (Ppant) moiety from coenzyme A to the apo-domains of both EntB (ArCP domain) and EntF (PCP domain) to yield their holo-forms which make them competent for the activation of 2,3-dihydroxybenzoate (DHB) and L-serine, respectively.</text>
</comment>
<dbReference type="GO" id="GO:0005886">
    <property type="term" value="C:plasma membrane"/>
    <property type="evidence" value="ECO:0007669"/>
    <property type="project" value="TreeGrafter"/>
</dbReference>
<keyword evidence="7" id="KW-0259">Enterobactin biosynthesis</keyword>
<evidence type="ECO:0000256" key="11">
    <source>
        <dbReference type="ARBA" id="ARBA00049191"/>
    </source>
</evidence>
<proteinExistence type="inferred from homology"/>
<dbReference type="GO" id="GO:0009366">
    <property type="term" value="C:enterobactin synthetase complex"/>
    <property type="evidence" value="ECO:0007669"/>
    <property type="project" value="InterPro"/>
</dbReference>
<keyword evidence="17" id="KW-1185">Reference proteome</keyword>
<dbReference type="EMBL" id="FNOM01000001">
    <property type="protein sequence ID" value="SDW24512.1"/>
    <property type="molecule type" value="Genomic_DNA"/>
</dbReference>
<feature type="binding site" evidence="12">
    <location>
        <begin position="92"/>
        <end position="93"/>
    </location>
    <ligand>
        <name>CoA</name>
        <dbReference type="ChEBI" id="CHEBI:57287"/>
    </ligand>
</feature>
<evidence type="ECO:0000313" key="17">
    <source>
        <dbReference type="Proteomes" id="UP000198539"/>
    </source>
</evidence>
<evidence type="ECO:0000256" key="3">
    <source>
        <dbReference type="ARBA" id="ARBA00008342"/>
    </source>
</evidence>
<feature type="binding site" evidence="12">
    <location>
        <position position="162"/>
    </location>
    <ligand>
        <name>CoA</name>
        <dbReference type="ChEBI" id="CHEBI:57287"/>
    </ligand>
</feature>
<evidence type="ECO:0000256" key="13">
    <source>
        <dbReference type="PIRSR" id="PIRSR603542-2"/>
    </source>
</evidence>
<dbReference type="OrthoDB" id="8210607at2"/>
<evidence type="ECO:0000256" key="2">
    <source>
        <dbReference type="ARBA" id="ARBA00004993"/>
    </source>
</evidence>
<dbReference type="GO" id="GO:0000287">
    <property type="term" value="F:magnesium ion binding"/>
    <property type="evidence" value="ECO:0007669"/>
    <property type="project" value="InterPro"/>
</dbReference>
<evidence type="ECO:0000256" key="5">
    <source>
        <dbReference type="ARBA" id="ARBA00019087"/>
    </source>
</evidence>
<feature type="binding site" evidence="12">
    <location>
        <position position="56"/>
    </location>
    <ligand>
        <name>CoA</name>
        <dbReference type="ChEBI" id="CHEBI:57287"/>
    </ligand>
</feature>
<dbReference type="Pfam" id="PF17837">
    <property type="entry name" value="4PPT_N"/>
    <property type="match status" value="1"/>
</dbReference>
<dbReference type="PRINTS" id="PR01399">
    <property type="entry name" value="ENTSNTHTASED"/>
</dbReference>
<evidence type="ECO:0000259" key="14">
    <source>
        <dbReference type="Pfam" id="PF01648"/>
    </source>
</evidence>
<comment type="catalytic activity">
    <reaction evidence="11">
        <text>apo-[peptidyl-carrier protein] + CoA = holo-[peptidyl-carrier protein] + adenosine 3',5'-bisphosphate + H(+)</text>
        <dbReference type="Rhea" id="RHEA:46228"/>
        <dbReference type="Rhea" id="RHEA-COMP:11479"/>
        <dbReference type="Rhea" id="RHEA-COMP:11480"/>
        <dbReference type="ChEBI" id="CHEBI:15378"/>
        <dbReference type="ChEBI" id="CHEBI:29999"/>
        <dbReference type="ChEBI" id="CHEBI:57287"/>
        <dbReference type="ChEBI" id="CHEBI:58343"/>
        <dbReference type="ChEBI" id="CHEBI:64479"/>
    </reaction>
</comment>
<sequence>MTGINQIERIVQGMFARRVRVAVTPLHRLPPPLFPAEAAAMRGAVPARRHEFALGRGTARAAMQALGLRACAIPMADDRAPVWPEGIAGSISHGGGLCLSVVSADPGLAAIGIDVDSAAALPDDLWEVVCDASERAWLASQPVHDQGRLAKLIFCAKEAAYKAQYPLTKRLFGFDGFHISVDLQAARFDARFTAGVAPFRSGEALSGRFHLADSHIICAVTVANTCRADPDFNEMVA</sequence>
<comment type="catalytic activity">
    <reaction evidence="10">
        <text>apo-[aryl-carrier protein] + CoA = holo-[aryl-carrier protein] + adenosine 3',5'-bisphosphate + H(+)</text>
        <dbReference type="Rhea" id="RHEA:48404"/>
        <dbReference type="Rhea" id="RHEA-COMP:15903"/>
        <dbReference type="Rhea" id="RHEA-COMP:17557"/>
        <dbReference type="ChEBI" id="CHEBI:15378"/>
        <dbReference type="ChEBI" id="CHEBI:29999"/>
        <dbReference type="ChEBI" id="CHEBI:57287"/>
        <dbReference type="ChEBI" id="CHEBI:58343"/>
        <dbReference type="ChEBI" id="CHEBI:64479"/>
    </reaction>
</comment>
<dbReference type="Gene3D" id="3.90.470.20">
    <property type="entry name" value="4'-phosphopantetheinyl transferase domain"/>
    <property type="match status" value="1"/>
</dbReference>
<feature type="binding site" evidence="12">
    <location>
        <position position="158"/>
    </location>
    <ligand>
        <name>CoA</name>
        <dbReference type="ChEBI" id="CHEBI:57287"/>
    </ligand>
</feature>
<protein>
    <recommendedName>
        <fullName evidence="5">Enterobactin synthase component D</fullName>
    </recommendedName>
    <alternativeName>
        <fullName evidence="8">4'-phosphopantetheinyl transferase EntD</fullName>
    </alternativeName>
    <alternativeName>
        <fullName evidence="9">Enterochelin synthase D</fullName>
    </alternativeName>
</protein>
<evidence type="ECO:0000313" key="16">
    <source>
        <dbReference type="EMBL" id="SDW24512.1"/>
    </source>
</evidence>
<dbReference type="InterPro" id="IPR037143">
    <property type="entry name" value="4-PPantetheinyl_Trfase_dom_sf"/>
</dbReference>
<accession>A0A1H2RYE7</accession>
<evidence type="ECO:0000256" key="6">
    <source>
        <dbReference type="ARBA" id="ARBA00022679"/>
    </source>
</evidence>
<comment type="cofactor">
    <cofactor evidence="13">
        <name>Mg(2+)</name>
        <dbReference type="ChEBI" id="CHEBI:18420"/>
    </cofactor>
</comment>
<comment type="similarity">
    <text evidence="3">Belongs to the P-Pant transferase superfamily. EntD family.</text>
</comment>
<evidence type="ECO:0000256" key="9">
    <source>
        <dbReference type="ARBA" id="ARBA00031996"/>
    </source>
</evidence>
<evidence type="ECO:0000256" key="7">
    <source>
        <dbReference type="ARBA" id="ARBA00023191"/>
    </source>
</evidence>
<feature type="domain" description="4'-phosphopantetheinyl transferase" evidence="14">
    <location>
        <begin position="110"/>
        <end position="182"/>
    </location>
</feature>
<comment type="pathway">
    <text evidence="2">Siderophore biosynthesis; enterobactin biosynthesis.</text>
</comment>
<evidence type="ECO:0000256" key="1">
    <source>
        <dbReference type="ARBA" id="ARBA00003937"/>
    </source>
</evidence>
<dbReference type="RefSeq" id="WP_092884932.1">
    <property type="nucleotide sequence ID" value="NZ_CP061498.1"/>
</dbReference>
<name>A0A1H2RYE7_9RHOB</name>
<dbReference type="STRING" id="564137.SAMN04488238_101454"/>
<dbReference type="AlphaFoldDB" id="A0A1H2RYE7"/>
<keyword evidence="13" id="KW-0479">Metal-binding</keyword>